<dbReference type="AlphaFoldDB" id="A0AAW6KEH6"/>
<organism evidence="1 2">
    <name type="scientific">Bacillus paralicheniformis</name>
    <dbReference type="NCBI Taxonomy" id="1648923"/>
    <lineage>
        <taxon>Bacteria</taxon>
        <taxon>Bacillati</taxon>
        <taxon>Bacillota</taxon>
        <taxon>Bacilli</taxon>
        <taxon>Bacillales</taxon>
        <taxon>Bacillaceae</taxon>
        <taxon>Bacillus</taxon>
    </lineage>
</organism>
<protein>
    <submittedName>
        <fullName evidence="1">YaaC family protein</fullName>
    </submittedName>
</protein>
<evidence type="ECO:0000313" key="2">
    <source>
        <dbReference type="Proteomes" id="UP001216709"/>
    </source>
</evidence>
<dbReference type="Proteomes" id="UP001216709">
    <property type="component" value="Unassembled WGS sequence"/>
</dbReference>
<name>A0AAW6KEH6_9BACI</name>
<sequence length="348" mass="40766">MADIIRYKGKELTIHKSIRNPNFLGKTVLVDDPWDYVEMWLKRNNHNDEALFYWQQSRQFYEASTMLPLTSSPLTIYYCFLNAVKALLIVNKITYSDLHGVSGWSRESRVSLSNEYIKFKTSGIFSALCNYLGEPVQDSEQYTLKNILYNLSFIHRAYCLTYTSESNKELYIPILKAFFVKKGGSSESWFSAVVDPKYANGHTLNKLKENFERDINFNDAFVVRYKTRFRWKNDGLNKMEKLSTYHYKLRKQLSYISGLSRLWYIKRDGIDGIIPRNSMILNFAAMHRLSELSRYEPVILSKHLNSQHNWLLSEFIKNASKQFIDEIASELTGEEFMTPGITSRKNLM</sequence>
<dbReference type="Pfam" id="PF14175">
    <property type="entry name" value="YaaC"/>
    <property type="match status" value="1"/>
</dbReference>
<evidence type="ECO:0000313" key="1">
    <source>
        <dbReference type="EMBL" id="MDE1451891.1"/>
    </source>
</evidence>
<accession>A0AAW6KEH6</accession>
<dbReference type="RefSeq" id="WP_145608041.1">
    <property type="nucleotide sequence ID" value="NZ_CP158382.1"/>
</dbReference>
<comment type="caution">
    <text evidence="1">The sequence shown here is derived from an EMBL/GenBank/DDBJ whole genome shotgun (WGS) entry which is preliminary data.</text>
</comment>
<proteinExistence type="predicted"/>
<gene>
    <name evidence="1" type="ORF">PVN32_06835</name>
</gene>
<dbReference type="InterPro" id="IPR026988">
    <property type="entry name" value="YaaC-like"/>
</dbReference>
<reference evidence="1" key="1">
    <citation type="submission" date="2022-12" db="EMBL/GenBank/DDBJ databases">
        <title>Draft Genome Sequences of Bacillus licheniformis and Bacillus paralicheniformis strains isolated from Irish skim milk powders.</title>
        <authorList>
            <person name="Lourenco A."/>
            <person name="Li F."/>
            <person name="Geraldine D."/>
            <person name="Tobin J.T."/>
            <person name="Butler F."/>
            <person name="Jordan K."/>
            <person name="Obrien T."/>
        </authorList>
    </citation>
    <scope>NUCLEOTIDE SEQUENCE</scope>
    <source>
        <strain evidence="1">3370</strain>
    </source>
</reference>
<dbReference type="EMBL" id="JARAFO010000010">
    <property type="protein sequence ID" value="MDE1451891.1"/>
    <property type="molecule type" value="Genomic_DNA"/>
</dbReference>